<dbReference type="InterPro" id="IPR052087">
    <property type="entry name" value="RRP12"/>
</dbReference>
<feature type="domain" description="RRP12 HEAT" evidence="5">
    <location>
        <begin position="342"/>
        <end position="632"/>
    </location>
</feature>
<sequence length="1263" mass="137987">MSLAEKLDKIRSPKLQNQRETAVVLSAVEDTLKEQKHDATPTAYFAALLALLGQSVSTSNGIVNKELATSVVYLLDIVSPHVPAPLLRSKFSPILTSLAPVLTHSDIEAPLLRSSIGCLESLLVAQDSAAWALSQTQLSPRRATAGLLVLAVDHRPKVRKRAQDAITHVLQNAPPSPSLDHPAADMCAETALHNINDMAAASGKKKVKGHKHEEHQPGLMHALQLVKTIASASGGWPSKKIEPLCEVLMTISKSNNEYLTMAAFEIIEVVFASMADEVMSAKLPRLMEAISELRPSQNDSQLLPPWIAVISRGYDVSAQVSPQDTFQKLPEVFDMVSSFLASSSYNIRVSAAECLISFLVNCVPDAVILEPSIYDDKLLEKVATSAIALLSVKYQSAWMEVFTVLSALFSAFKWRSVGRLDEVVRIVGDLRGNDSFDSKNEADVVLGKAVEAMGPESVLETLPLNLAKPKVGQPGKAWLLPILRDHVQNTNLAHFRVEFVPLSEIMFQKVIDNGTSEKTMEIKIFETLVQQIWALLPGYCNLPLDLTTSFDQSFAEMLANLLYKQTELRTDLCRALQTLVESNEEIVSSEVSEKELLLHKRITKVHAQKNIEHLASFAGNLLAVLFNVYSQTLPQYRGYILQCINAYLSITPENELLETFNRVTMMLEAALADPTSQTQADKQGKKQSSDKMPPASHTLMDLIITLSVYLPRPTFPTLFSLAALIIPQSSDPQLQKKAYKLLPRLATSQTGTLALQDRNSELQSLLLTTASTVSAPARRDRLAAIAVVIDHLPQANLHFIPSILSEVVISAKEVNEKARTAAFDLLVLMAKKMSRGGQIDQSQIPHMASDAPVATASLEEFFTMVSAGLVGSTPHMVSASITALTRILYEFASQLPNAVIEDLVQTMDLFLTSSNREIVRSVLGFVKVAIISLPEAIIKPRLDTLVPGLMAWSREHKAHFRTKVKHIFERAIRRFGFDAIEKHCPEDDKKFIHNIRKSKERAKRHKAEGTENASAEQTERKKGKFESEYDEALYGSDSSSDTDSDASHGSDAEPSTNGKGSRTYITEDPDEPLDLLDRRSLAHISSRKPQPTKSAPTKQRKNKTDLDGKLVFGGDDDKDHDDDAMALDFDADGNNADVSLEGGINAYVDAIKGRDAVQRGRGGRLKFSNKREKSGGGGDDMDVDGEGDTKGRKKVRFSDAQPGGGAKEGRGKERIRGSGKSFARGRGGIEKRVERRGLAGKSAGSGGGGGGRGARGMKGGGRR</sequence>
<dbReference type="Proteomes" id="UP001590950">
    <property type="component" value="Unassembled WGS sequence"/>
</dbReference>
<dbReference type="EMBL" id="JBEFKJ010000019">
    <property type="protein sequence ID" value="KAL2040935.1"/>
    <property type="molecule type" value="Genomic_DNA"/>
</dbReference>
<feature type="region of interest" description="Disordered" evidence="4">
    <location>
        <begin position="1153"/>
        <end position="1263"/>
    </location>
</feature>
<name>A0ABR4A784_9LECA</name>
<feature type="compositionally biased region" description="Basic and acidic residues" evidence="4">
    <location>
        <begin position="1227"/>
        <end position="1237"/>
    </location>
</feature>
<feature type="compositionally biased region" description="Gly residues" evidence="4">
    <location>
        <begin position="1243"/>
        <end position="1263"/>
    </location>
</feature>
<feature type="compositionally biased region" description="Basic and acidic residues" evidence="4">
    <location>
        <begin position="1017"/>
        <end position="1027"/>
    </location>
</feature>
<evidence type="ECO:0000259" key="5">
    <source>
        <dbReference type="Pfam" id="PF08161"/>
    </source>
</evidence>
<feature type="domain" description="RRP12 N-terminal HEAT" evidence="6">
    <location>
        <begin position="14"/>
        <end position="278"/>
    </location>
</feature>
<evidence type="ECO:0000256" key="4">
    <source>
        <dbReference type="SAM" id="MobiDB-lite"/>
    </source>
</evidence>
<feature type="region of interest" description="Disordered" evidence="4">
    <location>
        <begin position="998"/>
        <end position="1124"/>
    </location>
</feature>
<dbReference type="PANTHER" id="PTHR48287:SF1">
    <property type="entry name" value="ARM REPEAT SUPERFAMILY PROTEIN"/>
    <property type="match status" value="1"/>
</dbReference>
<gene>
    <name evidence="7" type="ORF">N7G274_006393</name>
</gene>
<dbReference type="Pfam" id="PF25772">
    <property type="entry name" value="HEAT_RRP12_N"/>
    <property type="match status" value="1"/>
</dbReference>
<keyword evidence="3" id="KW-0539">Nucleus</keyword>
<comment type="similarity">
    <text evidence="2">Belongs to the RRP12 family.</text>
</comment>
<evidence type="ECO:0000256" key="2">
    <source>
        <dbReference type="ARBA" id="ARBA00007690"/>
    </source>
</evidence>
<reference evidence="7 8" key="1">
    <citation type="submission" date="2024-09" db="EMBL/GenBank/DDBJ databases">
        <title>Rethinking Asexuality: The Enigmatic Case of Functional Sexual Genes in Lepraria (Stereocaulaceae).</title>
        <authorList>
            <person name="Doellman M."/>
            <person name="Sun Y."/>
            <person name="Barcenas-Pena A."/>
            <person name="Lumbsch H.T."/>
            <person name="Grewe F."/>
        </authorList>
    </citation>
    <scope>NUCLEOTIDE SEQUENCE [LARGE SCALE GENOMIC DNA]</scope>
    <source>
        <strain evidence="7 8">Mercado 3170</strain>
    </source>
</reference>
<comment type="caution">
    <text evidence="7">The sequence shown here is derived from an EMBL/GenBank/DDBJ whole genome shotgun (WGS) entry which is preliminary data.</text>
</comment>
<evidence type="ECO:0000256" key="3">
    <source>
        <dbReference type="ARBA" id="ARBA00023242"/>
    </source>
</evidence>
<evidence type="ECO:0000313" key="8">
    <source>
        <dbReference type="Proteomes" id="UP001590950"/>
    </source>
</evidence>
<evidence type="ECO:0000259" key="6">
    <source>
        <dbReference type="Pfam" id="PF25772"/>
    </source>
</evidence>
<protein>
    <recommendedName>
        <fullName evidence="9">Ribosomal RNA-processing protein 12-like conserved domain-containing protein</fullName>
    </recommendedName>
</protein>
<keyword evidence="8" id="KW-1185">Reference proteome</keyword>
<feature type="compositionally biased region" description="Basic and acidic residues" evidence="4">
    <location>
        <begin position="1207"/>
        <end position="1216"/>
    </location>
</feature>
<dbReference type="InterPro" id="IPR057860">
    <property type="entry name" value="HEAT_RRP12_N"/>
</dbReference>
<evidence type="ECO:0000256" key="1">
    <source>
        <dbReference type="ARBA" id="ARBA00004123"/>
    </source>
</evidence>
<dbReference type="InterPro" id="IPR012978">
    <property type="entry name" value="HEAT_RRP12"/>
</dbReference>
<dbReference type="PANTHER" id="PTHR48287">
    <property type="entry name" value="ARM REPEAT SUPERFAMILY PROTEIN"/>
    <property type="match status" value="1"/>
</dbReference>
<feature type="compositionally biased region" description="Polar residues" evidence="4">
    <location>
        <begin position="1087"/>
        <end position="1097"/>
    </location>
</feature>
<feature type="region of interest" description="Disordered" evidence="4">
    <location>
        <begin position="674"/>
        <end position="694"/>
    </location>
</feature>
<dbReference type="Pfam" id="PF08161">
    <property type="entry name" value="RRP12_HEAT"/>
    <property type="match status" value="1"/>
</dbReference>
<organism evidence="7 8">
    <name type="scientific">Stereocaulon virgatum</name>
    <dbReference type="NCBI Taxonomy" id="373712"/>
    <lineage>
        <taxon>Eukaryota</taxon>
        <taxon>Fungi</taxon>
        <taxon>Dikarya</taxon>
        <taxon>Ascomycota</taxon>
        <taxon>Pezizomycotina</taxon>
        <taxon>Lecanoromycetes</taxon>
        <taxon>OSLEUM clade</taxon>
        <taxon>Lecanoromycetidae</taxon>
        <taxon>Lecanorales</taxon>
        <taxon>Lecanorineae</taxon>
        <taxon>Stereocaulaceae</taxon>
        <taxon>Stereocaulon</taxon>
    </lineage>
</organism>
<evidence type="ECO:0000313" key="7">
    <source>
        <dbReference type="EMBL" id="KAL2040935.1"/>
    </source>
</evidence>
<accession>A0ABR4A784</accession>
<evidence type="ECO:0008006" key="9">
    <source>
        <dbReference type="Google" id="ProtNLM"/>
    </source>
</evidence>
<dbReference type="InterPro" id="IPR016024">
    <property type="entry name" value="ARM-type_fold"/>
</dbReference>
<feature type="compositionally biased region" description="Polar residues" evidence="4">
    <location>
        <begin position="1053"/>
        <end position="1064"/>
    </location>
</feature>
<proteinExistence type="inferred from homology"/>
<comment type="subcellular location">
    <subcellularLocation>
        <location evidence="1">Nucleus</location>
    </subcellularLocation>
</comment>
<dbReference type="InterPro" id="IPR011989">
    <property type="entry name" value="ARM-like"/>
</dbReference>
<dbReference type="Gene3D" id="1.25.10.10">
    <property type="entry name" value="Leucine-rich Repeat Variant"/>
    <property type="match status" value="2"/>
</dbReference>
<dbReference type="SUPFAM" id="SSF48371">
    <property type="entry name" value="ARM repeat"/>
    <property type="match status" value="1"/>
</dbReference>